<organism evidence="1 2">
    <name type="scientific">Paramuricea clavata</name>
    <name type="common">Red gorgonian</name>
    <name type="synonym">Violescent sea-whip</name>
    <dbReference type="NCBI Taxonomy" id="317549"/>
    <lineage>
        <taxon>Eukaryota</taxon>
        <taxon>Metazoa</taxon>
        <taxon>Cnidaria</taxon>
        <taxon>Anthozoa</taxon>
        <taxon>Octocorallia</taxon>
        <taxon>Malacalcyonacea</taxon>
        <taxon>Plexauridae</taxon>
        <taxon>Paramuricea</taxon>
    </lineage>
</organism>
<dbReference type="EMBL" id="CACRXK020006288">
    <property type="protein sequence ID" value="CAB4008978.1"/>
    <property type="molecule type" value="Genomic_DNA"/>
</dbReference>
<keyword evidence="2" id="KW-1185">Reference proteome</keyword>
<sequence length="241" mass="27487">MNRTAELMPDFRRMNKAEITGDRIRHVLTFNPNSARPEEKIYVNIPKLKADSVLVRYSMALVFDFKNSNTKSWFRNNLGKLLQRRLEIRLAGEKVYDNSGESLLEVYKDLWLHKKQRDSMVEDGIASEATRKKIPKDDSANDDVNAVALFEVFVTKQRIQIGKILKDHGLYAPHNMANDLQYVITLPAADEIMNAQGGEKVEGYTLENIELEYKSIDNIGLARKVESQYNVGVSCLSNMSS</sequence>
<dbReference type="Proteomes" id="UP001152795">
    <property type="component" value="Unassembled WGS sequence"/>
</dbReference>
<gene>
    <name evidence="1" type="ORF">PACLA_8A002941</name>
</gene>
<evidence type="ECO:0000313" key="1">
    <source>
        <dbReference type="EMBL" id="CAB4008978.1"/>
    </source>
</evidence>
<reference evidence="1" key="1">
    <citation type="submission" date="2020-04" db="EMBL/GenBank/DDBJ databases">
        <authorList>
            <person name="Alioto T."/>
            <person name="Alioto T."/>
            <person name="Gomez Garrido J."/>
        </authorList>
    </citation>
    <scope>NUCLEOTIDE SEQUENCE</scope>
    <source>
        <strain evidence="1">A484AB</strain>
    </source>
</reference>
<dbReference type="AlphaFoldDB" id="A0A7D9IF70"/>
<protein>
    <submittedName>
        <fullName evidence="1">Uncharacterized protein</fullName>
    </submittedName>
</protein>
<comment type="caution">
    <text evidence="1">The sequence shown here is derived from an EMBL/GenBank/DDBJ whole genome shotgun (WGS) entry which is preliminary data.</text>
</comment>
<evidence type="ECO:0000313" key="2">
    <source>
        <dbReference type="Proteomes" id="UP001152795"/>
    </source>
</evidence>
<dbReference type="OrthoDB" id="5989505at2759"/>
<name>A0A7D9IF70_PARCT</name>
<accession>A0A7D9IF70</accession>
<proteinExistence type="predicted"/>